<dbReference type="EMBL" id="RJTL01000035">
    <property type="protein sequence ID" value="RNM03187.1"/>
    <property type="molecule type" value="Genomic_DNA"/>
</dbReference>
<dbReference type="AlphaFoldDB" id="A0A454TM26"/>
<keyword evidence="1" id="KW-0472">Membrane</keyword>
<evidence type="ECO:0000259" key="2">
    <source>
        <dbReference type="SMART" id="SM00014"/>
    </source>
</evidence>
<proteinExistence type="predicted"/>
<dbReference type="Pfam" id="PF01569">
    <property type="entry name" value="PAP2"/>
    <property type="match status" value="1"/>
</dbReference>
<sequence>MTVNELAIPGNLALLRASMDLGALVPSAVLEISFALLDPRLFWLHAAICTWWRYKQRAPLLEPARLRRDIVICFLSFVVSMAAVAAIKVGVNAPRPAVALAGFSARMIAGDPYGFPSGHAAVAVVIAYVLRPLMGAVGRLGLLLLVAWTMLARCIAGLHFPIDVVVGAGIGWAGSFAASRLGGWGIRDKQARS</sequence>
<evidence type="ECO:0000256" key="1">
    <source>
        <dbReference type="SAM" id="Phobius"/>
    </source>
</evidence>
<feature type="transmembrane region" description="Helical" evidence="1">
    <location>
        <begin position="166"/>
        <end position="186"/>
    </location>
</feature>
<accession>A0A454TM26</accession>
<dbReference type="Proteomes" id="UP000271222">
    <property type="component" value="Unassembled WGS sequence"/>
</dbReference>
<evidence type="ECO:0000313" key="4">
    <source>
        <dbReference type="Proteomes" id="UP000271222"/>
    </source>
</evidence>
<comment type="caution">
    <text evidence="3">The sequence shown here is derived from an EMBL/GenBank/DDBJ whole genome shotgun (WGS) entry which is preliminary data.</text>
</comment>
<dbReference type="InterPro" id="IPR036938">
    <property type="entry name" value="PAP2/HPO_sf"/>
</dbReference>
<evidence type="ECO:0000313" key="3">
    <source>
        <dbReference type="EMBL" id="RNM03187.1"/>
    </source>
</evidence>
<dbReference type="RefSeq" id="WP_123203663.1">
    <property type="nucleotide sequence ID" value="NZ_RJTL01000035.1"/>
</dbReference>
<dbReference type="InterPro" id="IPR000326">
    <property type="entry name" value="PAP2/HPO"/>
</dbReference>
<gene>
    <name evidence="3" type="ORF">EGA29_19025</name>
</gene>
<dbReference type="SUPFAM" id="SSF48317">
    <property type="entry name" value="Acid phosphatase/Vanadium-dependent haloperoxidase"/>
    <property type="match status" value="1"/>
</dbReference>
<reference evidence="3 4" key="1">
    <citation type="submission" date="2018-10" db="EMBL/GenBank/DDBJ databases">
        <title>Draft Genome Sequence of Ralstonia pseudosolanacearum (R. solanacearum phylotype I) Strain Tg03 Isolated from Luffa cylindrica in China.</title>
        <authorList>
            <person name="Yuan G.-Q."/>
            <person name="Li Q.-Q."/>
            <person name="Zhang Y.-W."/>
        </authorList>
    </citation>
    <scope>NUCLEOTIDE SEQUENCE [LARGE SCALE GENOMIC DNA]</scope>
    <source>
        <strain evidence="3 4">Tg03</strain>
    </source>
</reference>
<feature type="transmembrane region" description="Helical" evidence="1">
    <location>
        <begin position="113"/>
        <end position="130"/>
    </location>
</feature>
<dbReference type="PANTHER" id="PTHR14969:SF13">
    <property type="entry name" value="AT30094P"/>
    <property type="match status" value="1"/>
</dbReference>
<keyword evidence="1" id="KW-0812">Transmembrane</keyword>
<organism evidence="3 4">
    <name type="scientific">Ralstonia pseudosolanacearum</name>
    <dbReference type="NCBI Taxonomy" id="1310165"/>
    <lineage>
        <taxon>Bacteria</taxon>
        <taxon>Pseudomonadati</taxon>
        <taxon>Pseudomonadota</taxon>
        <taxon>Betaproteobacteria</taxon>
        <taxon>Burkholderiales</taxon>
        <taxon>Burkholderiaceae</taxon>
        <taxon>Ralstonia</taxon>
        <taxon>Ralstonia solanacearum species complex</taxon>
    </lineage>
</organism>
<dbReference type="Gene3D" id="1.20.144.10">
    <property type="entry name" value="Phosphatidic acid phosphatase type 2/haloperoxidase"/>
    <property type="match status" value="1"/>
</dbReference>
<dbReference type="CDD" id="cd01610">
    <property type="entry name" value="PAP2_like"/>
    <property type="match status" value="1"/>
</dbReference>
<dbReference type="PANTHER" id="PTHR14969">
    <property type="entry name" value="SPHINGOSINE-1-PHOSPHATE PHOSPHOHYDROLASE"/>
    <property type="match status" value="1"/>
</dbReference>
<feature type="transmembrane region" description="Helical" evidence="1">
    <location>
        <begin position="70"/>
        <end position="93"/>
    </location>
</feature>
<dbReference type="OrthoDB" id="9801622at2"/>
<keyword evidence="1" id="KW-1133">Transmembrane helix</keyword>
<name>A0A454TM26_9RALS</name>
<feature type="domain" description="Phosphatidic acid phosphatase type 2/haloperoxidase" evidence="2">
    <location>
        <begin position="71"/>
        <end position="179"/>
    </location>
</feature>
<dbReference type="SMART" id="SM00014">
    <property type="entry name" value="acidPPc"/>
    <property type="match status" value="1"/>
</dbReference>
<protein>
    <submittedName>
        <fullName evidence="3">Phosphatase PAP2 family protein</fullName>
    </submittedName>
</protein>